<keyword evidence="5 12" id="KW-0443">Lipid metabolism</keyword>
<evidence type="ECO:0000313" key="14">
    <source>
        <dbReference type="Proteomes" id="UP000215224"/>
    </source>
</evidence>
<evidence type="ECO:0000256" key="10">
    <source>
        <dbReference type="ARBA" id="ARBA00023264"/>
    </source>
</evidence>
<feature type="active site" description="Charge relay system; for autoendoproteolytic cleavage activity" evidence="12">
    <location>
        <position position="86"/>
    </location>
</feature>
<dbReference type="Pfam" id="PF02666">
    <property type="entry name" value="PS_Dcarbxylase"/>
    <property type="match status" value="1"/>
</dbReference>
<dbReference type="PANTHER" id="PTHR10067:SF6">
    <property type="entry name" value="PHOSPHATIDYLSERINE DECARBOXYLASE PROENZYME, MITOCHONDRIAL"/>
    <property type="match status" value="1"/>
</dbReference>
<keyword evidence="4 12" id="KW-0210">Decarboxylase</keyword>
<dbReference type="AlphaFoldDB" id="A0A223KTI0"/>
<comment type="PTM">
    <text evidence="12">Is synthesized initially as an inactive proenzyme. Formation of the active enzyme involves a self-maturation process in which the active site pyruvoyl group is generated from an internal serine residue via an autocatalytic post-translational modification. Two non-identical subunits are generated from the proenzyme in this reaction, and the pyruvate is formed at the N-terminus of the alpha chain, which is derived from the carboxyl end of the proenzyme. The autoendoproteolytic cleavage occurs by a canonical serine protease mechanism, in which the side chain hydroxyl group of the serine supplies its oxygen atom to form the C-terminus of the beta chain, while the remainder of the serine residue undergoes an oxidative deamination to produce ammonia and the pyruvoyl prosthetic group on the alpha chain. During this reaction, the Ser that is part of the protease active site of the proenzyme becomes the pyruvoyl prosthetic group, which constitutes an essential element of the active site of the mature decarboxylase.</text>
</comment>
<evidence type="ECO:0000256" key="9">
    <source>
        <dbReference type="ARBA" id="ARBA00023239"/>
    </source>
</evidence>
<dbReference type="InterPro" id="IPR033177">
    <property type="entry name" value="PSD-B"/>
</dbReference>
<evidence type="ECO:0000256" key="8">
    <source>
        <dbReference type="ARBA" id="ARBA00023209"/>
    </source>
</evidence>
<feature type="active site" description="Charge relay system; for autoendoproteolytic cleavage activity" evidence="12">
    <location>
        <position position="142"/>
    </location>
</feature>
<keyword evidence="10 12" id="KW-1208">Phospholipid metabolism</keyword>
<evidence type="ECO:0000256" key="4">
    <source>
        <dbReference type="ARBA" id="ARBA00022793"/>
    </source>
</evidence>
<comment type="similarity">
    <text evidence="12">Belongs to the phosphatidylserine decarboxylase family. PSD-B subfamily. Prokaryotic type I sub-subfamily.</text>
</comment>
<feature type="site" description="Cleavage (non-hydrolytic); by autocatalysis" evidence="12">
    <location>
        <begin position="225"/>
        <end position="226"/>
    </location>
</feature>
<proteinExistence type="inferred from homology"/>
<dbReference type="RefSeq" id="WP_066414797.1">
    <property type="nucleotide sequence ID" value="NZ_CP018866.1"/>
</dbReference>
<keyword evidence="9 12" id="KW-0456">Lyase</keyword>
<dbReference type="STRING" id="1314751.GCA_001591425_01757"/>
<accession>A0A223KTI0</accession>
<feature type="modified residue" description="Pyruvic acid (Ser); by autocatalysis" evidence="12">
    <location>
        <position position="226"/>
    </location>
</feature>
<evidence type="ECO:0000256" key="3">
    <source>
        <dbReference type="ARBA" id="ARBA00022516"/>
    </source>
</evidence>
<dbReference type="NCBIfam" id="NF002853">
    <property type="entry name" value="PRK03140.1"/>
    <property type="match status" value="1"/>
</dbReference>
<feature type="chain" id="PRO_5023234319" description="Phosphatidylserine decarboxylase beta chain" evidence="12">
    <location>
        <begin position="1"/>
        <end position="225"/>
    </location>
</feature>
<dbReference type="GO" id="GO:0005886">
    <property type="term" value="C:plasma membrane"/>
    <property type="evidence" value="ECO:0007669"/>
    <property type="project" value="UniProtKB-SubCell"/>
</dbReference>
<keyword evidence="8 12" id="KW-0594">Phospholipid biosynthesis</keyword>
<organism evidence="13 14">
    <name type="scientific">Sutcliffiella cohnii</name>
    <dbReference type="NCBI Taxonomy" id="33932"/>
    <lineage>
        <taxon>Bacteria</taxon>
        <taxon>Bacillati</taxon>
        <taxon>Bacillota</taxon>
        <taxon>Bacilli</taxon>
        <taxon>Bacillales</taxon>
        <taxon>Bacillaceae</taxon>
        <taxon>Sutcliffiella</taxon>
    </lineage>
</organism>
<comment type="pathway">
    <text evidence="12">Phospholipid metabolism; phosphatidylethanolamine biosynthesis; phosphatidylethanolamine from CDP-diacylglycerol: step 2/2.</text>
</comment>
<keyword evidence="3 12" id="KW-0444">Lipid biosynthesis</keyword>
<comment type="catalytic activity">
    <reaction evidence="12">
        <text>a 1,2-diacyl-sn-glycero-3-phospho-L-serine + H(+) = a 1,2-diacyl-sn-glycero-3-phosphoethanolamine + CO2</text>
        <dbReference type="Rhea" id="RHEA:20828"/>
        <dbReference type="ChEBI" id="CHEBI:15378"/>
        <dbReference type="ChEBI" id="CHEBI:16526"/>
        <dbReference type="ChEBI" id="CHEBI:57262"/>
        <dbReference type="ChEBI" id="CHEBI:64612"/>
        <dbReference type="EC" id="4.1.1.65"/>
    </reaction>
</comment>
<evidence type="ECO:0000256" key="12">
    <source>
        <dbReference type="HAMAP-Rule" id="MF_00662"/>
    </source>
</evidence>
<evidence type="ECO:0000313" key="13">
    <source>
        <dbReference type="EMBL" id="AST92658.1"/>
    </source>
</evidence>
<dbReference type="UniPathway" id="UPA00558">
    <property type="reaction ID" value="UER00616"/>
</dbReference>
<comment type="function">
    <text evidence="12">Catalyzes the formation of phosphatidylethanolamine (PtdEtn) from phosphatidylserine (PtdSer).</text>
</comment>
<evidence type="ECO:0000256" key="7">
    <source>
        <dbReference type="ARBA" id="ARBA00023145"/>
    </source>
</evidence>
<dbReference type="HAMAP" id="MF_00662">
    <property type="entry name" value="PS_decarb_PSD_B_type1"/>
    <property type="match status" value="1"/>
</dbReference>
<keyword evidence="14" id="KW-1185">Reference proteome</keyword>
<comment type="subunit">
    <text evidence="12">Heterodimer of a large membrane-associated beta subunit and a small pyruvoyl-containing alpha subunit.</text>
</comment>
<gene>
    <name evidence="12" type="primary">psd</name>
    <name evidence="13" type="ORF">BC6307_15830</name>
</gene>
<feature type="active site" description="Charge relay system; for autoendoproteolytic cleavage activity" evidence="12">
    <location>
        <position position="226"/>
    </location>
</feature>
<keyword evidence="2 12" id="KW-1003">Cell membrane</keyword>
<dbReference type="GO" id="GO:0004609">
    <property type="term" value="F:phosphatidylserine decarboxylase activity"/>
    <property type="evidence" value="ECO:0007669"/>
    <property type="project" value="UniProtKB-UniRule"/>
</dbReference>
<sequence length="259" mass="29232">MRSFFYRFFIELTNHRLSSYIIKSFAQSKLSKLIVPSFAKVYNINQEEMHGELSSFPTLQQLFIRTLKPGARKIDEASNTIVSPVDAVVEKSGPITENLEMIVKGKHYSIKDMLSDESIATKYMGGTYVILYLSPSHYHRIHSPIAGRVTNQWTLGKKSYPVNRLGLLYGKDPLSKNFRKITELESDGKHVAVVKVGAMFVNSIEMTHKGEVLQKGEDMAYFSFGSTVILLFEKGTVELNDALKEKADVKVGQIIASWK</sequence>
<evidence type="ECO:0000256" key="5">
    <source>
        <dbReference type="ARBA" id="ARBA00023098"/>
    </source>
</evidence>
<dbReference type="InterPro" id="IPR033178">
    <property type="entry name" value="PSD_type1_pro"/>
</dbReference>
<dbReference type="PANTHER" id="PTHR10067">
    <property type="entry name" value="PHOSPHATIDYLSERINE DECARBOXYLASE"/>
    <property type="match status" value="1"/>
</dbReference>
<evidence type="ECO:0000256" key="2">
    <source>
        <dbReference type="ARBA" id="ARBA00022475"/>
    </source>
</evidence>
<comment type="subcellular location">
    <subcellularLocation>
        <location evidence="12">Cell membrane</location>
        <topology evidence="12">Peripheral membrane protein</topology>
    </subcellularLocation>
</comment>
<feature type="chain" id="PRO_5023234320" description="Phosphatidylserine decarboxylase alpha chain" evidence="12">
    <location>
        <begin position="226"/>
        <end position="259"/>
    </location>
</feature>
<keyword evidence="11 12" id="KW-0670">Pyruvate</keyword>
<name>A0A223KTI0_9BACI</name>
<dbReference type="NCBIfam" id="TIGR00163">
    <property type="entry name" value="PS_decarb"/>
    <property type="match status" value="1"/>
</dbReference>
<keyword evidence="6 12" id="KW-0472">Membrane</keyword>
<dbReference type="EC" id="4.1.1.65" evidence="12"/>
<evidence type="ECO:0000256" key="1">
    <source>
        <dbReference type="ARBA" id="ARBA00005189"/>
    </source>
</evidence>
<protein>
    <recommendedName>
        <fullName evidence="12">Phosphatidylserine decarboxylase proenzyme</fullName>
        <ecNumber evidence="12">4.1.1.65</ecNumber>
    </recommendedName>
    <component>
        <recommendedName>
            <fullName evidence="12">Phosphatidylserine decarboxylase alpha chain</fullName>
        </recommendedName>
    </component>
    <component>
        <recommendedName>
            <fullName evidence="12">Phosphatidylserine decarboxylase beta chain</fullName>
        </recommendedName>
    </component>
</protein>
<evidence type="ECO:0000256" key="11">
    <source>
        <dbReference type="ARBA" id="ARBA00023317"/>
    </source>
</evidence>
<dbReference type="EMBL" id="CP018866">
    <property type="protein sequence ID" value="AST92658.1"/>
    <property type="molecule type" value="Genomic_DNA"/>
</dbReference>
<evidence type="ECO:0000256" key="6">
    <source>
        <dbReference type="ARBA" id="ARBA00023136"/>
    </source>
</evidence>
<comment type="pathway">
    <text evidence="1">Lipid metabolism.</text>
</comment>
<dbReference type="InterPro" id="IPR003817">
    <property type="entry name" value="PS_Dcarbxylase"/>
</dbReference>
<dbReference type="GO" id="GO:0006646">
    <property type="term" value="P:phosphatidylethanolamine biosynthetic process"/>
    <property type="evidence" value="ECO:0007669"/>
    <property type="project" value="UniProtKB-UniRule"/>
</dbReference>
<keyword evidence="7 12" id="KW-0865">Zymogen</keyword>
<reference evidence="13 14" key="1">
    <citation type="submission" date="2016-12" db="EMBL/GenBank/DDBJ databases">
        <title>The whole genome sequencing and assembly of Bacillus cohnii DSM 6307T strain.</title>
        <authorList>
            <person name="Lee Y.-J."/>
            <person name="Yi H."/>
            <person name="Bahn Y.-S."/>
            <person name="Kim J.F."/>
            <person name="Lee D.-W."/>
        </authorList>
    </citation>
    <scope>NUCLEOTIDE SEQUENCE [LARGE SCALE GENOMIC DNA]</scope>
    <source>
        <strain evidence="13 14">DSM 6307</strain>
    </source>
</reference>
<dbReference type="KEGG" id="bcoh:BC6307_15830"/>
<dbReference type="Proteomes" id="UP000215224">
    <property type="component" value="Chromosome"/>
</dbReference>
<comment type="cofactor">
    <cofactor evidence="12">
        <name>pyruvate</name>
        <dbReference type="ChEBI" id="CHEBI:15361"/>
    </cofactor>
    <text evidence="12">Binds 1 pyruvoyl group covalently per subunit.</text>
</comment>
<feature type="active site" description="Schiff-base intermediate with substrate; via pyruvic acid; for decarboxylase activity" evidence="12">
    <location>
        <position position="226"/>
    </location>
</feature>